<sequence length="304" mass="35063">MASKPIFVFDNPRTRSHLFWRWIGTHPDLRTEYHPYLLAAHLGPENFYRDIRCSPQRREVIEKYGVTDVPDTFNSATQDLQKAVNRASNQRLFVSDHCHRLVKRDLLFSVIRSERQPQDAPSNPTLIPDSLLLKFDPIILIRHPIFTIPSFYKQMTRFNLCFESDGEDMRLQTTLQYAWLIFEYLREATGRPPIVVDGDDIVWRAGEVKEGVCAALGLDAAGVQDSWGPTPVEERPTNQYVWEFTKVAHESTGIERVPSKPAVPSIDEAFEGWRKEYGGEVAGHLRSLVEAEMAHYDYLKQFKI</sequence>
<dbReference type="Proteomes" id="UP001337655">
    <property type="component" value="Unassembled WGS sequence"/>
</dbReference>
<dbReference type="GeneID" id="89923490"/>
<keyword evidence="2" id="KW-1185">Reference proteome</keyword>
<evidence type="ECO:0000313" key="2">
    <source>
        <dbReference type="Proteomes" id="UP001337655"/>
    </source>
</evidence>
<dbReference type="PANTHER" id="PTHR48312">
    <property type="match status" value="1"/>
</dbReference>
<dbReference type="RefSeq" id="XP_064662157.1">
    <property type="nucleotide sequence ID" value="XM_064799402.1"/>
</dbReference>
<protein>
    <submittedName>
        <fullName evidence="1">Uncharacterized protein</fullName>
    </submittedName>
</protein>
<name>A0AAV9PI43_9PEZI</name>
<dbReference type="PANTHER" id="PTHR48312:SF1">
    <property type="entry name" value="SULFOTRANSFERASE"/>
    <property type="match status" value="1"/>
</dbReference>
<evidence type="ECO:0000313" key="1">
    <source>
        <dbReference type="EMBL" id="KAK5173462.1"/>
    </source>
</evidence>
<dbReference type="Gene3D" id="3.40.50.300">
    <property type="entry name" value="P-loop containing nucleotide triphosphate hydrolases"/>
    <property type="match status" value="1"/>
</dbReference>
<gene>
    <name evidence="1" type="ORF">LTR77_002143</name>
</gene>
<dbReference type="SUPFAM" id="SSF52540">
    <property type="entry name" value="P-loop containing nucleoside triphosphate hydrolases"/>
    <property type="match status" value="1"/>
</dbReference>
<organism evidence="1 2">
    <name type="scientific">Saxophila tyrrhenica</name>
    <dbReference type="NCBI Taxonomy" id="1690608"/>
    <lineage>
        <taxon>Eukaryota</taxon>
        <taxon>Fungi</taxon>
        <taxon>Dikarya</taxon>
        <taxon>Ascomycota</taxon>
        <taxon>Pezizomycotina</taxon>
        <taxon>Dothideomycetes</taxon>
        <taxon>Dothideomycetidae</taxon>
        <taxon>Mycosphaerellales</taxon>
        <taxon>Extremaceae</taxon>
        <taxon>Saxophila</taxon>
    </lineage>
</organism>
<dbReference type="InterPro" id="IPR027417">
    <property type="entry name" value="P-loop_NTPase"/>
</dbReference>
<accession>A0AAV9PI43</accession>
<proteinExistence type="predicted"/>
<comment type="caution">
    <text evidence="1">The sequence shown here is derived from an EMBL/GenBank/DDBJ whole genome shotgun (WGS) entry which is preliminary data.</text>
</comment>
<dbReference type="EMBL" id="JAVRRT010000003">
    <property type="protein sequence ID" value="KAK5173462.1"/>
    <property type="molecule type" value="Genomic_DNA"/>
</dbReference>
<reference evidence="1 2" key="1">
    <citation type="submission" date="2023-08" db="EMBL/GenBank/DDBJ databases">
        <title>Black Yeasts Isolated from many extreme environments.</title>
        <authorList>
            <person name="Coleine C."/>
            <person name="Stajich J.E."/>
            <person name="Selbmann L."/>
        </authorList>
    </citation>
    <scope>NUCLEOTIDE SEQUENCE [LARGE SCALE GENOMIC DNA]</scope>
    <source>
        <strain evidence="1 2">CCFEE 5935</strain>
    </source>
</reference>
<dbReference type="AlphaFoldDB" id="A0AAV9PI43"/>